<dbReference type="GO" id="GO:0004316">
    <property type="term" value="F:3-oxoacyl-[acyl-carrier-protein] reductase (NADPH) activity"/>
    <property type="evidence" value="ECO:0007669"/>
    <property type="project" value="UniProtKB-EC"/>
</dbReference>
<dbReference type="EC" id="1.1.1.100" evidence="3"/>
<dbReference type="FunFam" id="3.40.50.720:FF:000338">
    <property type="entry name" value="3-oxoacyl-ACP reductase FabG"/>
    <property type="match status" value="1"/>
</dbReference>
<gene>
    <name evidence="3" type="ORF">KRR39_07070</name>
</gene>
<dbReference type="InterPro" id="IPR002347">
    <property type="entry name" value="SDR_fam"/>
</dbReference>
<evidence type="ECO:0000259" key="2">
    <source>
        <dbReference type="SMART" id="SM00822"/>
    </source>
</evidence>
<keyword evidence="4" id="KW-1185">Reference proteome</keyword>
<dbReference type="InterPro" id="IPR057326">
    <property type="entry name" value="KR_dom"/>
</dbReference>
<feature type="domain" description="Ketoreductase" evidence="2">
    <location>
        <begin position="212"/>
        <end position="387"/>
    </location>
</feature>
<dbReference type="PROSITE" id="PS00061">
    <property type="entry name" value="ADH_SHORT"/>
    <property type="match status" value="1"/>
</dbReference>
<dbReference type="EMBL" id="CP077062">
    <property type="protein sequence ID" value="QWZ09513.1"/>
    <property type="molecule type" value="Genomic_DNA"/>
</dbReference>
<reference evidence="3" key="1">
    <citation type="submission" date="2021-06" db="EMBL/GenBank/DDBJ databases">
        <title>Complete genome sequence of Nocardioides sp. G188.</title>
        <authorList>
            <person name="Im W.-T."/>
        </authorList>
    </citation>
    <scope>NUCLEOTIDE SEQUENCE</scope>
    <source>
        <strain evidence="3">G188</strain>
    </source>
</reference>
<dbReference type="Pfam" id="PF13561">
    <property type="entry name" value="adh_short_C2"/>
    <property type="match status" value="1"/>
</dbReference>
<evidence type="ECO:0000313" key="3">
    <source>
        <dbReference type="EMBL" id="QWZ09513.1"/>
    </source>
</evidence>
<dbReference type="PANTHER" id="PTHR42760">
    <property type="entry name" value="SHORT-CHAIN DEHYDROGENASES/REDUCTASES FAMILY MEMBER"/>
    <property type="match status" value="1"/>
</dbReference>
<dbReference type="RefSeq" id="WP_216941359.1">
    <property type="nucleotide sequence ID" value="NZ_CP077062.1"/>
</dbReference>
<comment type="similarity">
    <text evidence="1">Belongs to the short-chain dehydrogenases/reductases (SDR) family.</text>
</comment>
<accession>A0A975T268</accession>
<dbReference type="InterPro" id="IPR020904">
    <property type="entry name" value="Sc_DH/Rdtase_CS"/>
</dbReference>
<name>A0A975T268_9ACTN</name>
<proteinExistence type="inferred from homology"/>
<dbReference type="SMART" id="SM00822">
    <property type="entry name" value="PKS_KR"/>
    <property type="match status" value="1"/>
</dbReference>
<evidence type="ECO:0000313" key="4">
    <source>
        <dbReference type="Proteomes" id="UP000683575"/>
    </source>
</evidence>
<evidence type="ECO:0000256" key="1">
    <source>
        <dbReference type="ARBA" id="ARBA00006484"/>
    </source>
</evidence>
<dbReference type="NCBIfam" id="NF006110">
    <property type="entry name" value="PRK08261.1"/>
    <property type="match status" value="1"/>
</dbReference>
<keyword evidence="3" id="KW-0560">Oxidoreductase</keyword>
<dbReference type="Proteomes" id="UP000683575">
    <property type="component" value="Chromosome"/>
</dbReference>
<dbReference type="KEGG" id="nps:KRR39_07070"/>
<dbReference type="PANTHER" id="PTHR42760:SF78">
    <property type="entry name" value="3-OXOACYL-[ACYL-CARRIER-PROTEIN] REDUCTASE [NADH]"/>
    <property type="match status" value="1"/>
</dbReference>
<organism evidence="3 4">
    <name type="scientific">Nocardioides panacis</name>
    <dbReference type="NCBI Taxonomy" id="2849501"/>
    <lineage>
        <taxon>Bacteria</taxon>
        <taxon>Bacillati</taxon>
        <taxon>Actinomycetota</taxon>
        <taxon>Actinomycetes</taxon>
        <taxon>Propionibacteriales</taxon>
        <taxon>Nocardioidaceae</taxon>
        <taxon>Nocardioides</taxon>
    </lineage>
</organism>
<protein>
    <submittedName>
        <fullName evidence="3">3-oxoacyl-ACP reductase</fullName>
        <ecNumber evidence="3">1.1.1.100</ecNumber>
    </submittedName>
</protein>
<dbReference type="AlphaFoldDB" id="A0A975T268"/>
<sequence length="450" mass="46526">MSDRYQSLVHTPVGRVLAKNLGLPNPVRLERYQPGDPLVDGTVAVGGTGRLAKTVVATLDELGIAAVLDAGVGDPGEQTYKALVFDATGLTSSDRLADLQEFFTPLMRRLGTCPRVVVLGTPPESTGSGAERVAQRALEGFTRSLGKEIGRGGTVQLVYVVPAADEALASTLAFLLSAKSAYVSGQVVRVGSHGAAAVAEQVQDWTVPLAGKVAIVTGASRGIGEQIARVLHRDGATVLGIDVPQAASELMAVTAGIEGDHLTLDITSKDAPQRIARHVKEKFGGVDVVVHNAGITRDKRLMNMKKDTFASAIAVNLTAPERITAELLQQGLVNANGRIIGVASIAGIAGNLGQTNYAASKAGVIGLVDSLADELEDGITINAVAPGFIETKMTAAVPFATREVGRRLNALSQAGLPVDVAETIAWLAGPGSTAVNGNVVRVCGQMMLGA</sequence>